<organism evidence="7 8">
    <name type="scientific">Avian orthoreovirus</name>
    <dbReference type="NCBI Taxonomy" id="38170"/>
    <lineage>
        <taxon>Viruses</taxon>
        <taxon>Riboviria</taxon>
        <taxon>Orthornavirae</taxon>
        <taxon>Duplornaviricota</taxon>
        <taxon>Resentoviricetes</taxon>
        <taxon>Reovirales</taxon>
        <taxon>Spinareoviridae</taxon>
        <taxon>Orthoreovirus</taxon>
        <taxon>Orthoreovirus avis</taxon>
    </lineage>
</organism>
<accession>A0A0F7DGT7</accession>
<keyword evidence="6" id="KW-1035">Host cytoplasm</keyword>
<keyword evidence="5" id="KW-1037">Host cytoskeleton</keyword>
<dbReference type="InterPro" id="IPR012494">
    <property type="entry name" value="Reovirus_Mu2"/>
</dbReference>
<protein>
    <submittedName>
        <fullName evidence="7">MuA</fullName>
    </submittedName>
</protein>
<reference evidence="7 8" key="1">
    <citation type="submission" date="2014-12" db="EMBL/GenBank/DDBJ databases">
        <title>Characterization of ARV isolates in China.</title>
        <authorList>
            <person name="Chu W."/>
        </authorList>
    </citation>
    <scope>NUCLEOTIDE SEQUENCE [LARGE SCALE GENOMIC DNA]</scope>
    <source>
        <strain evidence="7">LN09-1</strain>
    </source>
</reference>
<dbReference type="Pfam" id="PF07781">
    <property type="entry name" value="Reovirus_Mu2"/>
    <property type="match status" value="1"/>
</dbReference>
<evidence type="ECO:0000256" key="3">
    <source>
        <dbReference type="ARBA" id="ARBA00022561"/>
    </source>
</evidence>
<evidence type="ECO:0000256" key="6">
    <source>
        <dbReference type="ARBA" id="ARBA00023200"/>
    </source>
</evidence>
<dbReference type="GO" id="GO:0005198">
    <property type="term" value="F:structural molecule activity"/>
    <property type="evidence" value="ECO:0007669"/>
    <property type="project" value="InterPro"/>
</dbReference>
<evidence type="ECO:0000256" key="4">
    <source>
        <dbReference type="ARBA" id="ARBA00022844"/>
    </source>
</evidence>
<keyword evidence="4" id="KW-0946">Virion</keyword>
<evidence type="ECO:0000313" key="8">
    <source>
        <dbReference type="Proteomes" id="UP000122689"/>
    </source>
</evidence>
<evidence type="ECO:0000256" key="1">
    <source>
        <dbReference type="ARBA" id="ARBA00004133"/>
    </source>
</evidence>
<sequence length="736" mass="82544">NCPYMAYLATPVLGVGSRITALDRTIDAITLKPRIDLQDVYTIDPTLTLRQIELISSGTSMDDIARGLLHRDWRRQSTIILLPSRRSLLEYLLSNPSVCPDGLDRSRLKGFQKRPNDFRVQDFFSPLITDSTSIATYSRWLNAHPIVYSTTYKVAGARVRLFGPAKLYILSPDVLRELSILKSTDRIFVVPTARVYVGCFPSASTSNCVLTARERWNAPDVHPVVKAIQLAYDHQYRVTARYLSDPLISALLLGNRSVKTLKVQPVEARAARSVGIRVQAMTPPRGINTSIIQVVDLKLQCRHSLIPTERPFPLTFIGLPSCLLQHLDLTLSDDWVPIRDHTGMFEMWFMILTLTCDKILDGRGNAVFLIPSSTNALSVNYVQLTSTVSPRPQSLAANASGRIDSIGLCMPKGSFKSTMIKFLTGLEICGTRVMYSDVVMDSDDVGDALDPTFETALYDALLALDPPFDVDKLASPTDLVDQEYVASHMYPTFLRLVNELLTPKASELYSERSVEFRSLTYAHADSEFLNACWTARLMRCFINYHEEQNILLRPGRVGGVLFQVALSRCYKMFATSTPASPLSLFLKSLFVPWIESAPLLASLTPNESSRVLAWYIPSSYWSDNGWCTCDTHRHVTFSFIRGLPADLSVLDLFDWSRFRATINVDTSLVELGADIRAVKVSVHWTSQKPTVDVFDNRALFTPFQHYHLSLHCNCAPGRPFFAKNMKLYLSTVGGEH</sequence>
<name>A0A0F7DGT7_9REOV</name>
<dbReference type="GO" id="GO:0019028">
    <property type="term" value="C:viral capsid"/>
    <property type="evidence" value="ECO:0007669"/>
    <property type="project" value="UniProtKB-KW"/>
</dbReference>
<dbReference type="Proteomes" id="UP000122689">
    <property type="component" value="Genome"/>
</dbReference>
<feature type="non-terminal residue" evidence="7">
    <location>
        <position position="1"/>
    </location>
</feature>
<dbReference type="GO" id="GO:0044163">
    <property type="term" value="C:host cytoskeleton"/>
    <property type="evidence" value="ECO:0007669"/>
    <property type="project" value="UniProtKB-SubCell"/>
</dbReference>
<dbReference type="EMBL" id="KP288840">
    <property type="protein sequence ID" value="AKH03078.1"/>
    <property type="molecule type" value="Genomic_RNA"/>
</dbReference>
<evidence type="ECO:0000256" key="2">
    <source>
        <dbReference type="ARBA" id="ARBA00004328"/>
    </source>
</evidence>
<comment type="subcellular location">
    <subcellularLocation>
        <location evidence="1">Host cytoplasm</location>
        <location evidence="1">Host cytoskeleton</location>
    </subcellularLocation>
    <subcellularLocation>
        <location evidence="2">Virion</location>
    </subcellularLocation>
</comment>
<evidence type="ECO:0000256" key="5">
    <source>
        <dbReference type="ARBA" id="ARBA00023111"/>
    </source>
</evidence>
<keyword evidence="3" id="KW-0167">Capsid protein</keyword>
<evidence type="ECO:0000313" key="7">
    <source>
        <dbReference type="EMBL" id="AKH03078.1"/>
    </source>
</evidence>
<proteinExistence type="predicted"/>